<evidence type="ECO:0000313" key="10">
    <source>
        <dbReference type="EnsemblPlants" id="LPERR03G13190.1"/>
    </source>
</evidence>
<comment type="similarity">
    <text evidence="7">Belongs to the AP2/ERF transcription factor family. AP2 subfamily.</text>
</comment>
<keyword evidence="2" id="KW-0677">Repeat</keyword>
<dbReference type="AlphaFoldDB" id="A0A0D9VTA9"/>
<keyword evidence="3" id="KW-0805">Transcription regulation</keyword>
<dbReference type="FunFam" id="3.30.730.10:FF:000002">
    <property type="entry name" value="AP2-like ethylene-responsive transcription factor"/>
    <property type="match status" value="1"/>
</dbReference>
<evidence type="ECO:0000256" key="7">
    <source>
        <dbReference type="ARBA" id="ARBA00037973"/>
    </source>
</evidence>
<dbReference type="InterPro" id="IPR016177">
    <property type="entry name" value="DNA-bd_dom_sf"/>
</dbReference>
<dbReference type="GO" id="GO:0003700">
    <property type="term" value="F:DNA-binding transcription factor activity"/>
    <property type="evidence" value="ECO:0007669"/>
    <property type="project" value="InterPro"/>
</dbReference>
<reference evidence="11" key="2">
    <citation type="submission" date="2013-12" db="EMBL/GenBank/DDBJ databases">
        <authorList>
            <person name="Yu Y."/>
            <person name="Lee S."/>
            <person name="de Baynast K."/>
            <person name="Wissotski M."/>
            <person name="Liu L."/>
            <person name="Talag J."/>
            <person name="Goicoechea J."/>
            <person name="Angelova A."/>
            <person name="Jetty R."/>
            <person name="Kudrna D."/>
            <person name="Golser W."/>
            <person name="Rivera L."/>
            <person name="Zhang J."/>
            <person name="Wing R."/>
        </authorList>
    </citation>
    <scope>NUCLEOTIDE SEQUENCE</scope>
</reference>
<dbReference type="SUPFAM" id="SSF54171">
    <property type="entry name" value="DNA-binding domain"/>
    <property type="match status" value="2"/>
</dbReference>
<dbReference type="EnsemblPlants" id="LPERR03G13190.1">
    <property type="protein sequence ID" value="LPERR03G13190.1"/>
    <property type="gene ID" value="LPERR03G13190"/>
</dbReference>
<sequence>MSPPTNGAISHAFPPMGPMAPDALLFPFDGLSYDDFAFLPPAAPAPAPLTVADHPAPLLLLPPSPSSCNNGDYATGGNMALAAPTSTTTESTPATPTSWGGGAGGGSSARAVRSLSPVMPPVQVTGQRTSCYRGVTRHRWTGRYEAHLWDNSCRREGQKRKGRQGGYDKDDKAARAYDLAALKYWGVNATTNFPKESYAKELEEMQNMSKQELVASLRRKSNGFSRGASIYRGVTRHHQQGRWQARIGRVSGNKDLYLGTFATEQEAAEAYDVAALKFRGANAVTNFEPSRYNLQAISQNDLPITPSGRRQINKKPAPEAEGQIALHSPAISQQSSNSSVPNYLFHNLLQFQPYGPPQALPLLGYNFAEPGFYWPLGDEEQKVQPNTKVEMANGLLHLANYAAN</sequence>
<dbReference type="Gene3D" id="3.30.730.10">
    <property type="entry name" value="AP2/ERF domain"/>
    <property type="match status" value="2"/>
</dbReference>
<dbReference type="HOGENOM" id="CLU_052900_0_0_1"/>
<proteinExistence type="inferred from homology"/>
<reference evidence="10" key="3">
    <citation type="submission" date="2015-04" db="UniProtKB">
        <authorList>
            <consortium name="EnsemblPlants"/>
        </authorList>
    </citation>
    <scope>IDENTIFICATION</scope>
</reference>
<evidence type="ECO:0000256" key="3">
    <source>
        <dbReference type="ARBA" id="ARBA00023015"/>
    </source>
</evidence>
<dbReference type="Proteomes" id="UP000032180">
    <property type="component" value="Chromosome 3"/>
</dbReference>
<reference evidence="10 11" key="1">
    <citation type="submission" date="2012-08" db="EMBL/GenBank/DDBJ databases">
        <title>Oryza genome evolution.</title>
        <authorList>
            <person name="Wing R.A."/>
        </authorList>
    </citation>
    <scope>NUCLEOTIDE SEQUENCE</scope>
</reference>
<dbReference type="PANTHER" id="PTHR32467">
    <property type="entry name" value="AP2-LIKE ETHYLENE-RESPONSIVE TRANSCRIPTION FACTOR"/>
    <property type="match status" value="1"/>
</dbReference>
<dbReference type="InterPro" id="IPR001471">
    <property type="entry name" value="AP2/ERF_dom"/>
</dbReference>
<evidence type="ECO:0000256" key="6">
    <source>
        <dbReference type="ARBA" id="ARBA00023242"/>
    </source>
</evidence>
<feature type="domain" description="AP2/ERF" evidence="9">
    <location>
        <begin position="131"/>
        <end position="194"/>
    </location>
</feature>
<dbReference type="SMART" id="SM00380">
    <property type="entry name" value="AP2"/>
    <property type="match status" value="2"/>
</dbReference>
<dbReference type="GO" id="GO:0003677">
    <property type="term" value="F:DNA binding"/>
    <property type="evidence" value="ECO:0007669"/>
    <property type="project" value="UniProtKB-KW"/>
</dbReference>
<evidence type="ECO:0000259" key="9">
    <source>
        <dbReference type="PROSITE" id="PS51032"/>
    </source>
</evidence>
<dbReference type="PRINTS" id="PR00367">
    <property type="entry name" value="ETHRSPELEMNT"/>
</dbReference>
<evidence type="ECO:0000256" key="2">
    <source>
        <dbReference type="ARBA" id="ARBA00022737"/>
    </source>
</evidence>
<feature type="domain" description="AP2/ERF" evidence="9">
    <location>
        <begin position="230"/>
        <end position="288"/>
    </location>
</feature>
<keyword evidence="5" id="KW-0804">Transcription</keyword>
<dbReference type="Pfam" id="PF00847">
    <property type="entry name" value="AP2"/>
    <property type="match status" value="1"/>
</dbReference>
<evidence type="ECO:0000313" key="11">
    <source>
        <dbReference type="Proteomes" id="UP000032180"/>
    </source>
</evidence>
<organism evidence="10 11">
    <name type="scientific">Leersia perrieri</name>
    <dbReference type="NCBI Taxonomy" id="77586"/>
    <lineage>
        <taxon>Eukaryota</taxon>
        <taxon>Viridiplantae</taxon>
        <taxon>Streptophyta</taxon>
        <taxon>Embryophyta</taxon>
        <taxon>Tracheophyta</taxon>
        <taxon>Spermatophyta</taxon>
        <taxon>Magnoliopsida</taxon>
        <taxon>Liliopsida</taxon>
        <taxon>Poales</taxon>
        <taxon>Poaceae</taxon>
        <taxon>BOP clade</taxon>
        <taxon>Oryzoideae</taxon>
        <taxon>Oryzeae</taxon>
        <taxon>Oryzinae</taxon>
        <taxon>Leersia</taxon>
    </lineage>
</organism>
<keyword evidence="11" id="KW-1185">Reference proteome</keyword>
<accession>A0A0D9VTA9</accession>
<comment type="subcellular location">
    <subcellularLocation>
        <location evidence="1">Nucleus</location>
    </subcellularLocation>
</comment>
<feature type="region of interest" description="Disordered" evidence="8">
    <location>
        <begin position="84"/>
        <end position="110"/>
    </location>
</feature>
<protein>
    <recommendedName>
        <fullName evidence="9">AP2/ERF domain-containing protein</fullName>
    </recommendedName>
</protein>
<dbReference type="PROSITE" id="PS51032">
    <property type="entry name" value="AP2_ERF"/>
    <property type="match status" value="2"/>
</dbReference>
<feature type="compositionally biased region" description="Low complexity" evidence="8">
    <location>
        <begin position="84"/>
        <end position="98"/>
    </location>
</feature>
<evidence type="ECO:0000256" key="4">
    <source>
        <dbReference type="ARBA" id="ARBA00023125"/>
    </source>
</evidence>
<evidence type="ECO:0000256" key="8">
    <source>
        <dbReference type="SAM" id="MobiDB-lite"/>
    </source>
</evidence>
<evidence type="ECO:0000256" key="5">
    <source>
        <dbReference type="ARBA" id="ARBA00023163"/>
    </source>
</evidence>
<keyword evidence="6" id="KW-0539">Nucleus</keyword>
<dbReference type="InterPro" id="IPR036955">
    <property type="entry name" value="AP2/ERF_dom_sf"/>
</dbReference>
<dbReference type="STRING" id="77586.A0A0D9VTA9"/>
<dbReference type="Gramene" id="LPERR03G13190.1">
    <property type="protein sequence ID" value="LPERR03G13190.1"/>
    <property type="gene ID" value="LPERR03G13190"/>
</dbReference>
<dbReference type="GO" id="GO:0005634">
    <property type="term" value="C:nucleus"/>
    <property type="evidence" value="ECO:0007669"/>
    <property type="project" value="UniProtKB-SubCell"/>
</dbReference>
<dbReference type="eggNOG" id="ENOG502QWA0">
    <property type="taxonomic scope" value="Eukaryota"/>
</dbReference>
<evidence type="ECO:0000256" key="1">
    <source>
        <dbReference type="ARBA" id="ARBA00004123"/>
    </source>
</evidence>
<dbReference type="CDD" id="cd00018">
    <property type="entry name" value="AP2"/>
    <property type="match status" value="2"/>
</dbReference>
<keyword evidence="4" id="KW-0238">DNA-binding</keyword>
<dbReference type="PANTHER" id="PTHR32467:SF96">
    <property type="entry name" value="OS03G0313100 PROTEIN"/>
    <property type="match status" value="1"/>
</dbReference>
<name>A0A0D9VTA9_9ORYZ</name>